<feature type="transmembrane region" description="Helical" evidence="2">
    <location>
        <begin position="62"/>
        <end position="82"/>
    </location>
</feature>
<name>A0A413RNI9_9CELL</name>
<dbReference type="AlphaFoldDB" id="A0A413RNI9"/>
<reference evidence="3 4" key="1">
    <citation type="submission" date="2018-08" db="EMBL/GenBank/DDBJ databases">
        <title>Cellulomonas rhizosphaerae sp. nov., a novel actinomycete isolated from soil.</title>
        <authorList>
            <person name="Tian Y."/>
        </authorList>
    </citation>
    <scope>NUCLEOTIDE SEQUENCE [LARGE SCALE GENOMIC DNA]</scope>
    <source>
        <strain evidence="3 4">NEAU-TCZ24</strain>
    </source>
</reference>
<comment type="caution">
    <text evidence="3">The sequence shown here is derived from an EMBL/GenBank/DDBJ whole genome shotgun (WGS) entry which is preliminary data.</text>
</comment>
<feature type="region of interest" description="Disordered" evidence="1">
    <location>
        <begin position="1"/>
        <end position="28"/>
    </location>
</feature>
<protein>
    <submittedName>
        <fullName evidence="3">Uncharacterized protein</fullName>
    </submittedName>
</protein>
<keyword evidence="2" id="KW-0812">Transmembrane</keyword>
<accession>A0A413RNI9</accession>
<feature type="region of interest" description="Disordered" evidence="1">
    <location>
        <begin position="235"/>
        <end position="264"/>
    </location>
</feature>
<keyword evidence="2" id="KW-0472">Membrane</keyword>
<dbReference type="EMBL" id="QWKP01000160">
    <property type="protein sequence ID" value="RHA43156.1"/>
    <property type="molecule type" value="Genomic_DNA"/>
</dbReference>
<organism evidence="3 4">
    <name type="scientific">Cellulomonas rhizosphaerae</name>
    <dbReference type="NCBI Taxonomy" id="2293719"/>
    <lineage>
        <taxon>Bacteria</taxon>
        <taxon>Bacillati</taxon>
        <taxon>Actinomycetota</taxon>
        <taxon>Actinomycetes</taxon>
        <taxon>Micrococcales</taxon>
        <taxon>Cellulomonadaceae</taxon>
        <taxon>Cellulomonas</taxon>
    </lineage>
</organism>
<evidence type="ECO:0000313" key="4">
    <source>
        <dbReference type="Proteomes" id="UP000283374"/>
    </source>
</evidence>
<keyword evidence="2" id="KW-1133">Transmembrane helix</keyword>
<sequence length="464" mass="46390">MTTPEQDQPDAQRAVDAVRAADPAATATPDLGRLHAALADSTGVQLTADELAVRRARRTPRWIQVAAAVAGVAVVGGGSYALGTQHDGTEQVASDGSSAAAPISLGEGTAADAAGAVPQAGAEIGRSSGASAGDKVGASSLPFYGGYGHTTFTATGLSTAGRSFDAWAYDAASVYSADTAARLAEALGVSGKPKQDWGWTVGPNDGTGATVTLSPDGMASMSYYDPAKDPWACGVKSAPDSVSGTDDASVGSDEKAPECDAKDAPSGRAAIAAAKDVLASLGVDTGTLELETQETGDDKSASVVGYTVVDGQRTDATWYVTVVAEGISSVNGPVAPLVALGSYDVVSPAQGVERLGDPRFGSSGGGVVPFAARGGVTYAESDDAVISAPSEQPTAPAVPKTAEPGSAIEWPVTKVTIDEARLGLATHTAADGATLLVPTYELTGTDGSVWSVIAVVDQQLDFAG</sequence>
<dbReference type="Proteomes" id="UP000283374">
    <property type="component" value="Unassembled WGS sequence"/>
</dbReference>
<feature type="compositionally biased region" description="Low complexity" evidence="1">
    <location>
        <begin position="11"/>
        <end position="28"/>
    </location>
</feature>
<dbReference type="RefSeq" id="WP_118766568.1">
    <property type="nucleotide sequence ID" value="NZ_QWKP01000160.1"/>
</dbReference>
<keyword evidence="4" id="KW-1185">Reference proteome</keyword>
<evidence type="ECO:0000256" key="1">
    <source>
        <dbReference type="SAM" id="MobiDB-lite"/>
    </source>
</evidence>
<gene>
    <name evidence="3" type="ORF">D1825_06165</name>
</gene>
<feature type="compositionally biased region" description="Basic and acidic residues" evidence="1">
    <location>
        <begin position="252"/>
        <end position="264"/>
    </location>
</feature>
<proteinExistence type="predicted"/>
<dbReference type="OrthoDB" id="3268840at2"/>
<evidence type="ECO:0000256" key="2">
    <source>
        <dbReference type="SAM" id="Phobius"/>
    </source>
</evidence>
<evidence type="ECO:0000313" key="3">
    <source>
        <dbReference type="EMBL" id="RHA43156.1"/>
    </source>
</evidence>